<reference evidence="2 3" key="1">
    <citation type="submission" date="2016-06" db="EMBL/GenBank/DDBJ databases">
        <authorList>
            <person name="Olsen C.W."/>
            <person name="Carey S."/>
            <person name="Hinshaw L."/>
            <person name="Karasin A.I."/>
        </authorList>
    </citation>
    <scope>NUCLEOTIDE SEQUENCE [LARGE SCALE GENOMIC DNA]</scope>
    <source>
        <strain evidence="2 3">LZ-22</strain>
    </source>
</reference>
<dbReference type="RefSeq" id="WP_175557314.1">
    <property type="nucleotide sequence ID" value="NZ_FMYF01000002.1"/>
</dbReference>
<evidence type="ECO:0000256" key="1">
    <source>
        <dbReference type="SAM" id="MobiDB-lite"/>
    </source>
</evidence>
<dbReference type="EMBL" id="FMYF01000002">
    <property type="protein sequence ID" value="SDB80622.1"/>
    <property type="molecule type" value="Genomic_DNA"/>
</dbReference>
<evidence type="ECO:0000313" key="2">
    <source>
        <dbReference type="EMBL" id="SDB80622.1"/>
    </source>
</evidence>
<dbReference type="Proteomes" id="UP000199086">
    <property type="component" value="Unassembled WGS sequence"/>
</dbReference>
<dbReference type="AlphaFoldDB" id="A0A1G6GF34"/>
<feature type="region of interest" description="Disordered" evidence="1">
    <location>
        <begin position="341"/>
        <end position="362"/>
    </location>
</feature>
<name>A0A1G6GF34_9ACTN</name>
<gene>
    <name evidence="2" type="ORF">GA0111570_102413</name>
</gene>
<organism evidence="2 3">
    <name type="scientific">Raineyella antarctica</name>
    <dbReference type="NCBI Taxonomy" id="1577474"/>
    <lineage>
        <taxon>Bacteria</taxon>
        <taxon>Bacillati</taxon>
        <taxon>Actinomycetota</taxon>
        <taxon>Actinomycetes</taxon>
        <taxon>Propionibacteriales</taxon>
        <taxon>Propionibacteriaceae</taxon>
        <taxon>Raineyella</taxon>
    </lineage>
</organism>
<sequence>MTDSTESVPMGGTAVLGLVTGEMQPWTDYRGDRRPAGGPALEAWLVDLLGDRTYRHALIVGPHDLGIISRVVERSDRTTLVVRGVQDAQDLVSVLPSTVEVLAGPLDGLASDRADGRWDLVLALAGVERTLSTDSADLSWQAALRLLLDRAEPGSRVVVAADNTFAIGNTLDARPLQRRFGDEEWLPFHDDETRPGSIDSFVTAVRGLGAEVVLTTVGLGPAAQPEVLADTTVVSVPLQEGWLVARAVHAARASGRPLLADPAEAIGAAARSGQLAATADSWFVVAGPALAGAPAVARVVAHVGPYDGSGTVVRAAPADGRWTLLGATEAVPARSLADLVPRPAPEPARMPPGDGQGFEPPEPLLQDLPEPGPVLLGTEPARLADSWPAGPDVATILVRLAARDDVPAFRDLAARIGSAARRQGDASTQVLDLGDLWLDGDQVVGGASPWVRRAPASAAEHLAAAWWTFHDLLVGAQRRHPWPPWMEGRDLVRTWLAMSGVEADARLLDTGRRLADEAASSRRAALVVRPLTVREALADRDRALHDMAELKGHIFGLERTLKFRDASLKSREETIRRLRGENVEWRSSRLFRTGRAVRSTLRAAGLGGVLRRGIKVGGMIKRRLRRS</sequence>
<proteinExistence type="predicted"/>
<protein>
    <submittedName>
        <fullName evidence="2">Uncharacterized protein</fullName>
    </submittedName>
</protein>
<keyword evidence="3" id="KW-1185">Reference proteome</keyword>
<dbReference type="STRING" id="1577474.GA0111570_102413"/>
<accession>A0A1G6GF34</accession>
<evidence type="ECO:0000313" key="3">
    <source>
        <dbReference type="Proteomes" id="UP000199086"/>
    </source>
</evidence>